<dbReference type="Pfam" id="PF03435">
    <property type="entry name" value="Sacchrp_dh_NADP"/>
    <property type="match status" value="1"/>
</dbReference>
<dbReference type="Gene3D" id="3.40.50.720">
    <property type="entry name" value="NAD(P)-binding Rossmann-like Domain"/>
    <property type="match status" value="1"/>
</dbReference>
<proteinExistence type="predicted"/>
<name>A0A7W3TIL5_9GAMM</name>
<dbReference type="InterPro" id="IPR036291">
    <property type="entry name" value="NAD(P)-bd_dom_sf"/>
</dbReference>
<dbReference type="EMBL" id="JACHTF010000001">
    <property type="protein sequence ID" value="MBB1058973.1"/>
    <property type="molecule type" value="Genomic_DNA"/>
</dbReference>
<dbReference type="Proteomes" id="UP000523196">
    <property type="component" value="Unassembled WGS sequence"/>
</dbReference>
<gene>
    <name evidence="2" type="ORF">H4F98_00125</name>
</gene>
<evidence type="ECO:0000259" key="1">
    <source>
        <dbReference type="Pfam" id="PF03435"/>
    </source>
</evidence>
<dbReference type="PANTHER" id="PTHR43796:SF2">
    <property type="entry name" value="CARBOXYNORSPERMIDINE SYNTHASE"/>
    <property type="match status" value="1"/>
</dbReference>
<reference evidence="2 3" key="1">
    <citation type="submission" date="2020-08" db="EMBL/GenBank/DDBJ databases">
        <authorList>
            <person name="Xu S."/>
            <person name="Li A."/>
        </authorList>
    </citation>
    <scope>NUCLEOTIDE SEQUENCE [LARGE SCALE GENOMIC DNA]</scope>
    <source>
        <strain evidence="2 3">119BY6-57</strain>
    </source>
</reference>
<organism evidence="2 3">
    <name type="scientific">Marilutibacter spongiae</name>
    <dbReference type="NCBI Taxonomy" id="2025720"/>
    <lineage>
        <taxon>Bacteria</taxon>
        <taxon>Pseudomonadati</taxon>
        <taxon>Pseudomonadota</taxon>
        <taxon>Gammaproteobacteria</taxon>
        <taxon>Lysobacterales</taxon>
        <taxon>Lysobacteraceae</taxon>
        <taxon>Marilutibacter</taxon>
    </lineage>
</organism>
<feature type="domain" description="Saccharopine dehydrogenase NADP binding" evidence="1">
    <location>
        <begin position="25"/>
        <end position="122"/>
    </location>
</feature>
<evidence type="ECO:0000313" key="3">
    <source>
        <dbReference type="Proteomes" id="UP000523196"/>
    </source>
</evidence>
<sequence>MRGDNGDFPGRQARRGAVAGKAFGVVVLGGYGHFGRLIVERISGIGGCEAWVGGRDRDRATAMARQYGARVLHVDLCDPGLAERLRSTGASLVIHAAGPFQHLDLRVAEAALSAGMHYVDLADGRAHVLGIDALDARARALDRLVCSGASSVPALSGAVVDALRPRFARLQGVHVGITASAQAPGRATLASVLSWCGRPLPRSGPGVGVAHGLQGPVRHVFPAPLGTRWLLDCDVPDLALLPRRHPDLAAVRFSAGLGLDLYQLGGWLLSWPVRWGLLPDPVPLAGAMQAIAQRLAPLGDGCSGMFVSLSGSDHDGRPLSLCWELVAEREHGLYVPCAASIAIARALATGRLRARGAMPCVGLLGLDDVLDELAGLSVRAGLREDAGATTR</sequence>
<comment type="caution">
    <text evidence="2">The sequence shown here is derived from an EMBL/GenBank/DDBJ whole genome shotgun (WGS) entry which is preliminary data.</text>
</comment>
<keyword evidence="3" id="KW-1185">Reference proteome</keyword>
<dbReference type="PANTHER" id="PTHR43796">
    <property type="entry name" value="CARBOXYNORSPERMIDINE SYNTHASE"/>
    <property type="match status" value="1"/>
</dbReference>
<dbReference type="SUPFAM" id="SSF51735">
    <property type="entry name" value="NAD(P)-binding Rossmann-fold domains"/>
    <property type="match status" value="1"/>
</dbReference>
<accession>A0A7W3TIL5</accession>
<dbReference type="InterPro" id="IPR005097">
    <property type="entry name" value="Sacchrp_dh_NADP-bd"/>
</dbReference>
<dbReference type="AlphaFoldDB" id="A0A7W3TIL5"/>
<protein>
    <submittedName>
        <fullName evidence="2">Saccharopine dehydrogenase NADP-binding domain-containing protein</fullName>
    </submittedName>
</protein>
<evidence type="ECO:0000313" key="2">
    <source>
        <dbReference type="EMBL" id="MBB1058973.1"/>
    </source>
</evidence>